<proteinExistence type="predicted"/>
<gene>
    <name evidence="1" type="ORF">ACFS29_15840</name>
</gene>
<dbReference type="RefSeq" id="WP_194510035.1">
    <property type="nucleotide sequence ID" value="NZ_JADILU010000022.1"/>
</dbReference>
<name>A0ABW5ZY42_9FLAO</name>
<dbReference type="Proteomes" id="UP001597548">
    <property type="component" value="Unassembled WGS sequence"/>
</dbReference>
<comment type="caution">
    <text evidence="1">The sequence shown here is derived from an EMBL/GenBank/DDBJ whole genome shotgun (WGS) entry which is preliminary data.</text>
</comment>
<keyword evidence="2" id="KW-1185">Reference proteome</keyword>
<protein>
    <recommendedName>
        <fullName evidence="3">YceI-like domain-containing protein</fullName>
    </recommendedName>
</protein>
<evidence type="ECO:0008006" key="3">
    <source>
        <dbReference type="Google" id="ProtNLM"/>
    </source>
</evidence>
<evidence type="ECO:0000313" key="2">
    <source>
        <dbReference type="Proteomes" id="UP001597548"/>
    </source>
</evidence>
<evidence type="ECO:0000313" key="1">
    <source>
        <dbReference type="EMBL" id="MFD2917125.1"/>
    </source>
</evidence>
<organism evidence="1 2">
    <name type="scientific">Psychroserpens luteus</name>
    <dbReference type="NCBI Taxonomy" id="1434066"/>
    <lineage>
        <taxon>Bacteria</taxon>
        <taxon>Pseudomonadati</taxon>
        <taxon>Bacteroidota</taxon>
        <taxon>Flavobacteriia</taxon>
        <taxon>Flavobacteriales</taxon>
        <taxon>Flavobacteriaceae</taxon>
        <taxon>Psychroserpens</taxon>
    </lineage>
</organism>
<reference evidence="2" key="1">
    <citation type="journal article" date="2019" name="Int. J. Syst. Evol. Microbiol.">
        <title>The Global Catalogue of Microorganisms (GCM) 10K type strain sequencing project: providing services to taxonomists for standard genome sequencing and annotation.</title>
        <authorList>
            <consortium name="The Broad Institute Genomics Platform"/>
            <consortium name="The Broad Institute Genome Sequencing Center for Infectious Disease"/>
            <person name="Wu L."/>
            <person name="Ma J."/>
        </authorList>
    </citation>
    <scope>NUCLEOTIDE SEQUENCE [LARGE SCALE GENOMIC DNA]</scope>
    <source>
        <strain evidence="2">KCTC 32514</strain>
    </source>
</reference>
<sequence>MRIIPLLILIFFVSGIQAQDLTNFELVDNYKLEDLKVKVYFKDPLKEILKEHPDFDNKADKEKHVLLSKYLHNNTLYIFQTFKKKELQKRYELIGNPKKIRTKYYFNLDILEGNGNIDKEIDKISVGGSFFEHMLLFQTKQGKEFIGKGIKMWGYFVMIEPYDNLKNKITELIKKDLQNAIPDELLVKEEKTIEPLFDYQKCGLKTISKREFTITVFQYDSIGNVKNKYPRTEKDSELYLSSTSKDITGVTTFPFFSSSDKNITNGNKIQVESELENINYYLKDIEITTESNEVVKIEGQLIIHGFTTKGETTNYELYIAEFEKIDNCSFPKLIKFCPLDDLNYEKPRLTIEIEYELK</sequence>
<accession>A0ABW5ZY42</accession>
<dbReference type="EMBL" id="JBHUOS010000011">
    <property type="protein sequence ID" value="MFD2917125.1"/>
    <property type="molecule type" value="Genomic_DNA"/>
</dbReference>